<dbReference type="Proteomes" id="UP000093902">
    <property type="component" value="Unassembled WGS sequence"/>
</dbReference>
<sequence>METADIGNRLGTMSVIDVTSYGATGDGRTDDHAAVMAAIRQAVDAGGGTVFFPAGVYALSDSIGNGADGFAQICLLGDGERAARLRMTANVPPISGHWIESRIENLKIDANHKGAPGFDVDLDKSYIRHCWVMGWTDYGMRLNANTEGLLNWIDDNFIEQSTGYGIHTTYRFYDSWIVNNNIGSTGPNLSIEAGPVRILANHLNGAPQNNIELRGNKQLTIIGNICEGARKEAIVFTMPSWLDSDDEQIAIVGNNITNGGKGAPGEYPAIGIYSVDAEHRTRGFNVTGNYIANTDEGAAWSYAVDAQYVDDVAICGNQWDNNGYSVAAVRAEGRNVGIAGNTSANLVTQRAVTTLTGDGELDASADAEYVHFLSAGASEVRLPTALDNSARYTLKNISGDDVTLRAPAGQLIDGAAEFILTDGVGIDVISDGASWWAV</sequence>
<evidence type="ECO:0000313" key="2">
    <source>
        <dbReference type="EMBL" id="OBB28618.1"/>
    </source>
</evidence>
<dbReference type="InterPro" id="IPR012334">
    <property type="entry name" value="Pectin_lyas_fold"/>
</dbReference>
<comment type="caution">
    <text evidence="2">The sequence shown here is derived from an EMBL/GenBank/DDBJ whole genome shotgun (WGS) entry which is preliminary data.</text>
</comment>
<gene>
    <name evidence="2" type="ORF">A5792_22100</name>
</gene>
<dbReference type="AlphaFoldDB" id="A0A1A0R369"/>
<feature type="domain" description="Rhamnogalacturonase A/B/Epimerase-like pectate lyase" evidence="1">
    <location>
        <begin position="16"/>
        <end position="95"/>
    </location>
</feature>
<dbReference type="OrthoDB" id="4595319at2"/>
<organism evidence="2 3">
    <name type="scientific">Mycolicibacterium peregrinum</name>
    <name type="common">Mycobacterium peregrinum</name>
    <dbReference type="NCBI Taxonomy" id="43304"/>
    <lineage>
        <taxon>Bacteria</taxon>
        <taxon>Bacillati</taxon>
        <taxon>Actinomycetota</taxon>
        <taxon>Actinomycetes</taxon>
        <taxon>Mycobacteriales</taxon>
        <taxon>Mycobacteriaceae</taxon>
        <taxon>Mycolicibacterium</taxon>
    </lineage>
</organism>
<dbReference type="SUPFAM" id="SSF51126">
    <property type="entry name" value="Pectin lyase-like"/>
    <property type="match status" value="2"/>
</dbReference>
<dbReference type="EMBL" id="LZSO01000028">
    <property type="protein sequence ID" value="OBB28618.1"/>
    <property type="molecule type" value="Genomic_DNA"/>
</dbReference>
<dbReference type="Pfam" id="PF12708">
    <property type="entry name" value="Pect-lyase_RHGA_epim"/>
    <property type="match status" value="1"/>
</dbReference>
<accession>A0A1A0R369</accession>
<name>A0A1A0R369_MYCPR</name>
<evidence type="ECO:0000313" key="3">
    <source>
        <dbReference type="Proteomes" id="UP000093902"/>
    </source>
</evidence>
<reference evidence="3" key="1">
    <citation type="submission" date="2016-06" db="EMBL/GenBank/DDBJ databases">
        <authorList>
            <person name="Sutton G."/>
            <person name="Brinkac L."/>
            <person name="Sanka R."/>
            <person name="Adams M."/>
            <person name="Lau E."/>
            <person name="Mehaffy C."/>
            <person name="Tameris M."/>
            <person name="Hatherill M."/>
            <person name="Hanekom W."/>
            <person name="Mahomed H."/>
            <person name="Mcshane H."/>
        </authorList>
    </citation>
    <scope>NUCLEOTIDE SEQUENCE [LARGE SCALE GENOMIC DNA]</scope>
    <source>
        <strain evidence="3">852002-51209_SCH5440388</strain>
    </source>
</reference>
<dbReference type="Gene3D" id="2.160.20.10">
    <property type="entry name" value="Single-stranded right-handed beta-helix, Pectin lyase-like"/>
    <property type="match status" value="1"/>
</dbReference>
<proteinExistence type="predicted"/>
<dbReference type="InterPro" id="IPR024535">
    <property type="entry name" value="RHGA/B-epi-like_pectate_lyase"/>
</dbReference>
<dbReference type="InterPro" id="IPR011050">
    <property type="entry name" value="Pectin_lyase_fold/virulence"/>
</dbReference>
<evidence type="ECO:0000259" key="1">
    <source>
        <dbReference type="Pfam" id="PF12708"/>
    </source>
</evidence>
<protein>
    <recommendedName>
        <fullName evidence="1">Rhamnogalacturonase A/B/Epimerase-like pectate lyase domain-containing protein</fullName>
    </recommendedName>
</protein>